<keyword evidence="1" id="KW-0472">Membrane</keyword>
<evidence type="ECO:0000313" key="2">
    <source>
        <dbReference type="EMBL" id="GAG59103.1"/>
    </source>
</evidence>
<gene>
    <name evidence="2" type="ORF">S01H4_03718</name>
</gene>
<sequence>MKVSKTSYQAAGVIVVVFGLLAVFMLTGISSSILGLATYKLQGYGVSTDSPESKIMEIDQKVGLMDVLIELTAVPEYALQQQDEVLGEIAPYVNRVKNRFSSVS</sequence>
<comment type="caution">
    <text evidence="2">The sequence shown here is derived from an EMBL/GenBank/DDBJ whole genome shotgun (WGS) entry which is preliminary data.</text>
</comment>
<dbReference type="EMBL" id="BART01000936">
    <property type="protein sequence ID" value="GAG59103.1"/>
    <property type="molecule type" value="Genomic_DNA"/>
</dbReference>
<dbReference type="AlphaFoldDB" id="X0ZFJ8"/>
<evidence type="ECO:0000256" key="1">
    <source>
        <dbReference type="SAM" id="Phobius"/>
    </source>
</evidence>
<proteinExistence type="predicted"/>
<keyword evidence="1" id="KW-1133">Transmembrane helix</keyword>
<feature type="non-terminal residue" evidence="2">
    <location>
        <position position="104"/>
    </location>
</feature>
<name>X0ZFJ8_9ZZZZ</name>
<protein>
    <submittedName>
        <fullName evidence="2">Uncharacterized protein</fullName>
    </submittedName>
</protein>
<keyword evidence="1" id="KW-0812">Transmembrane</keyword>
<organism evidence="2">
    <name type="scientific">marine sediment metagenome</name>
    <dbReference type="NCBI Taxonomy" id="412755"/>
    <lineage>
        <taxon>unclassified sequences</taxon>
        <taxon>metagenomes</taxon>
        <taxon>ecological metagenomes</taxon>
    </lineage>
</organism>
<accession>X0ZFJ8</accession>
<reference evidence="2" key="1">
    <citation type="journal article" date="2014" name="Front. Microbiol.">
        <title>High frequency of phylogenetically diverse reductive dehalogenase-homologous genes in deep subseafloor sedimentary metagenomes.</title>
        <authorList>
            <person name="Kawai M."/>
            <person name="Futagami T."/>
            <person name="Toyoda A."/>
            <person name="Takaki Y."/>
            <person name="Nishi S."/>
            <person name="Hori S."/>
            <person name="Arai W."/>
            <person name="Tsubouchi T."/>
            <person name="Morono Y."/>
            <person name="Uchiyama I."/>
            <person name="Ito T."/>
            <person name="Fujiyama A."/>
            <person name="Inagaki F."/>
            <person name="Takami H."/>
        </authorList>
    </citation>
    <scope>NUCLEOTIDE SEQUENCE</scope>
    <source>
        <strain evidence="2">Expedition CK06-06</strain>
    </source>
</reference>
<feature type="transmembrane region" description="Helical" evidence="1">
    <location>
        <begin position="12"/>
        <end position="37"/>
    </location>
</feature>